<feature type="non-terminal residue" evidence="4">
    <location>
        <position position="279"/>
    </location>
</feature>
<dbReference type="SUPFAM" id="SSF52266">
    <property type="entry name" value="SGNH hydrolase"/>
    <property type="match status" value="1"/>
</dbReference>
<gene>
    <name evidence="4" type="ORF">MSPICULIGERA_LOCUS23597</name>
    <name evidence="2" type="ORF">MSPICULIGERA_LOCUS963</name>
    <name evidence="3" type="ORF">MSPICULIGERA_LOCUS995</name>
</gene>
<dbReference type="Proteomes" id="UP001177023">
    <property type="component" value="Unassembled WGS sequence"/>
</dbReference>
<evidence type="ECO:0000313" key="5">
    <source>
        <dbReference type="Proteomes" id="UP001177023"/>
    </source>
</evidence>
<proteinExistence type="predicted"/>
<dbReference type="GO" id="GO:0016788">
    <property type="term" value="F:hydrolase activity, acting on ester bonds"/>
    <property type="evidence" value="ECO:0007669"/>
    <property type="project" value="InterPro"/>
</dbReference>
<dbReference type="AlphaFoldDB" id="A0AA36DE50"/>
<organism evidence="4 5">
    <name type="scientific">Mesorhabditis spiculigera</name>
    <dbReference type="NCBI Taxonomy" id="96644"/>
    <lineage>
        <taxon>Eukaryota</taxon>
        <taxon>Metazoa</taxon>
        <taxon>Ecdysozoa</taxon>
        <taxon>Nematoda</taxon>
        <taxon>Chromadorea</taxon>
        <taxon>Rhabditida</taxon>
        <taxon>Rhabditina</taxon>
        <taxon>Rhabditomorpha</taxon>
        <taxon>Rhabditoidea</taxon>
        <taxon>Rhabditidae</taxon>
        <taxon>Mesorhabditinae</taxon>
        <taxon>Mesorhabditis</taxon>
    </lineage>
</organism>
<evidence type="ECO:0000313" key="2">
    <source>
        <dbReference type="EMBL" id="CAJ0558375.1"/>
    </source>
</evidence>
<keyword evidence="5" id="KW-1185">Reference proteome</keyword>
<dbReference type="EMBL" id="CATQJA010002706">
    <property type="protein sequence ID" value="CAJ0585583.1"/>
    <property type="molecule type" value="Genomic_DNA"/>
</dbReference>
<evidence type="ECO:0000313" key="3">
    <source>
        <dbReference type="EMBL" id="CAJ0558477.1"/>
    </source>
</evidence>
<name>A0AA36DE50_9BILA</name>
<dbReference type="InterPro" id="IPR036514">
    <property type="entry name" value="SGNH_hydro_sf"/>
</dbReference>
<dbReference type="EMBL" id="CATQJA010000231">
    <property type="protein sequence ID" value="CAJ0558375.1"/>
    <property type="molecule type" value="Genomic_DNA"/>
</dbReference>
<dbReference type="InterPro" id="IPR001087">
    <property type="entry name" value="GDSL"/>
</dbReference>
<feature type="chain" id="PRO_5041630192" evidence="1">
    <location>
        <begin position="18"/>
        <end position="279"/>
    </location>
</feature>
<reference evidence="4" key="1">
    <citation type="submission" date="2023-06" db="EMBL/GenBank/DDBJ databases">
        <authorList>
            <person name="Delattre M."/>
        </authorList>
    </citation>
    <scope>NUCLEOTIDE SEQUENCE</scope>
    <source>
        <strain evidence="4">AF72</strain>
    </source>
</reference>
<keyword evidence="1" id="KW-0732">Signal</keyword>
<dbReference type="Gene3D" id="3.40.50.1110">
    <property type="entry name" value="SGNH hydrolase"/>
    <property type="match status" value="1"/>
</dbReference>
<comment type="caution">
    <text evidence="4">The sequence shown here is derived from an EMBL/GenBank/DDBJ whole genome shotgun (WGS) entry which is preliminary data.</text>
</comment>
<feature type="signal peptide" evidence="1">
    <location>
        <begin position="1"/>
        <end position="17"/>
    </location>
</feature>
<sequence>MQRLPFLILLTSAVAVARILHKPHDFSCGSFFVFGDSLSDDGVEVGDESYGFERTSNGPVWPEYVQKMLGCDRYVNYAFSGAKSGMDNFYFANWSGLLWQVERFVDTHPVIPSNALVVFQSGGAIDFFTGSNKTNDVVENIHEALNMLLKTMTSGTLVVLNIVDQSSAPGVLAAEDTQTLQRKIGAMVGEANTQLTHLVYDSELGLKRKAPGITVRVLDLNGVVVRAQTDLNTTEPFTHHAKDTGTRSIYNYAYHDLWHPSTFVHHKIAMAVIRELQDL</sequence>
<dbReference type="EMBL" id="CATQJA010000242">
    <property type="protein sequence ID" value="CAJ0558477.1"/>
    <property type="molecule type" value="Genomic_DNA"/>
</dbReference>
<dbReference type="Pfam" id="PF00657">
    <property type="entry name" value="Lipase_GDSL"/>
    <property type="match status" value="1"/>
</dbReference>
<evidence type="ECO:0000313" key="4">
    <source>
        <dbReference type="EMBL" id="CAJ0585583.1"/>
    </source>
</evidence>
<protein>
    <submittedName>
        <fullName evidence="4">Uncharacterized protein</fullName>
    </submittedName>
</protein>
<accession>A0AA36DE50</accession>
<evidence type="ECO:0000256" key="1">
    <source>
        <dbReference type="SAM" id="SignalP"/>
    </source>
</evidence>